<dbReference type="PANTHER" id="PTHR12526">
    <property type="entry name" value="GLYCOSYLTRANSFERASE"/>
    <property type="match status" value="1"/>
</dbReference>
<gene>
    <name evidence="2" type="ORF">G6N73_15545</name>
</gene>
<dbReference type="AlphaFoldDB" id="A0A6G4WDA9"/>
<dbReference type="InterPro" id="IPR001296">
    <property type="entry name" value="Glyco_trans_1"/>
</dbReference>
<sequence length="415" mass="46262">MSERRKIAVVLKGYPRLSETFIAQELLGLERAGLELALVALRRPTDAKRHPVHDEIRAPVHYLPEYLHEEPWRVLRSLLACLPRPGFLRAARAFVRDLRRDRTRNRFRRFGQALVLAAEWPGEAEWLHAHFIHTPASVTAYASLLKGVPWTCSAHAKDIWTSPDWELAGKLASARWVVTCTRTGFEHLKALAGGNGRVHLSYHGLDLARFGPFNGARPARDGSDPADPVLLVSVGRTVEKKGYDTLLRALALLPADLSWRFEHIGGGEQLDRLKALADELGIAERVTWKGALAQEEVLAHYRRADIFALACRIATDGDRDGLPNVLVEAASQKLACVSTDVSGVPELLTDGENGLVVPPDDPGALAGALERAIREPALRKRLGEVAEKRVREHFDHMSSIRQLKALFEEEWRKQP</sequence>
<comment type="caution">
    <text evidence="2">The sequence shown here is derived from an EMBL/GenBank/DDBJ whole genome shotgun (WGS) entry which is preliminary data.</text>
</comment>
<protein>
    <submittedName>
        <fullName evidence="2">Glycosyltransferase family 4 protein</fullName>
    </submittedName>
</protein>
<evidence type="ECO:0000313" key="3">
    <source>
        <dbReference type="Proteomes" id="UP001642900"/>
    </source>
</evidence>
<dbReference type="Pfam" id="PF00534">
    <property type="entry name" value="Glycos_transf_1"/>
    <property type="match status" value="1"/>
</dbReference>
<evidence type="ECO:0000313" key="2">
    <source>
        <dbReference type="EMBL" id="NGO52574.1"/>
    </source>
</evidence>
<dbReference type="RefSeq" id="WP_165029091.1">
    <property type="nucleotide sequence ID" value="NZ_JAAKZF010000019.1"/>
</dbReference>
<evidence type="ECO:0000259" key="1">
    <source>
        <dbReference type="Pfam" id="PF00534"/>
    </source>
</evidence>
<dbReference type="Proteomes" id="UP001642900">
    <property type="component" value="Unassembled WGS sequence"/>
</dbReference>
<dbReference type="SUPFAM" id="SSF53756">
    <property type="entry name" value="UDP-Glycosyltransferase/glycogen phosphorylase"/>
    <property type="match status" value="1"/>
</dbReference>
<feature type="domain" description="Glycosyl transferase family 1" evidence="1">
    <location>
        <begin position="226"/>
        <end position="389"/>
    </location>
</feature>
<accession>A0A6G4WDA9</accession>
<name>A0A6G4WDA9_9HYPH</name>
<organism evidence="2 3">
    <name type="scientific">Allomesorhizobium camelthorni</name>
    <dbReference type="NCBI Taxonomy" id="475069"/>
    <lineage>
        <taxon>Bacteria</taxon>
        <taxon>Pseudomonadati</taxon>
        <taxon>Pseudomonadota</taxon>
        <taxon>Alphaproteobacteria</taxon>
        <taxon>Hyphomicrobiales</taxon>
        <taxon>Phyllobacteriaceae</taxon>
        <taxon>Allomesorhizobium</taxon>
    </lineage>
</organism>
<reference evidence="2 3" key="1">
    <citation type="submission" date="2020-02" db="EMBL/GenBank/DDBJ databases">
        <title>Genome sequence of strain CCNWXJ40-4.</title>
        <authorList>
            <person name="Gao J."/>
            <person name="Sun J."/>
        </authorList>
    </citation>
    <scope>NUCLEOTIDE SEQUENCE [LARGE SCALE GENOMIC DNA]</scope>
    <source>
        <strain evidence="2 3">CCNWXJ 40-4</strain>
    </source>
</reference>
<keyword evidence="3" id="KW-1185">Reference proteome</keyword>
<dbReference type="GO" id="GO:0016757">
    <property type="term" value="F:glycosyltransferase activity"/>
    <property type="evidence" value="ECO:0007669"/>
    <property type="project" value="InterPro"/>
</dbReference>
<dbReference type="EMBL" id="JAAKZF010000019">
    <property type="protein sequence ID" value="NGO52574.1"/>
    <property type="molecule type" value="Genomic_DNA"/>
</dbReference>
<dbReference type="CDD" id="cd03801">
    <property type="entry name" value="GT4_PimA-like"/>
    <property type="match status" value="1"/>
</dbReference>
<proteinExistence type="predicted"/>
<dbReference type="Gene3D" id="3.40.50.2000">
    <property type="entry name" value="Glycogen Phosphorylase B"/>
    <property type="match status" value="2"/>
</dbReference>